<name>A0ABW1VE31_9MICO</name>
<dbReference type="InterPro" id="IPR036390">
    <property type="entry name" value="WH_DNA-bd_sf"/>
</dbReference>
<evidence type="ECO:0000256" key="1">
    <source>
        <dbReference type="ARBA" id="ARBA00023125"/>
    </source>
</evidence>
<dbReference type="Gene3D" id="1.10.10.10">
    <property type="entry name" value="Winged helix-like DNA-binding domain superfamily/Winged helix DNA-binding domain"/>
    <property type="match status" value="1"/>
</dbReference>
<evidence type="ECO:0000313" key="3">
    <source>
        <dbReference type="EMBL" id="MFC6356159.1"/>
    </source>
</evidence>
<dbReference type="PROSITE" id="PS51197">
    <property type="entry name" value="HTH_RRF2_2"/>
    <property type="match status" value="1"/>
</dbReference>
<dbReference type="PANTHER" id="PTHR33221">
    <property type="entry name" value="WINGED HELIX-TURN-HELIX TRANSCRIPTIONAL REGULATOR, RRF2 FAMILY"/>
    <property type="match status" value="1"/>
</dbReference>
<dbReference type="Proteomes" id="UP001596306">
    <property type="component" value="Unassembled WGS sequence"/>
</dbReference>
<protein>
    <submittedName>
        <fullName evidence="3">Rrf2 family transcriptional regulator</fullName>
    </submittedName>
</protein>
<sequence>MQLTGFTDLALRLLMRLVVLEPGVSTTTEALSQELDVRYSHAVKAMAALQRLGVVESRRGRNGGVRLADGAGSVSIGFLAGELEGPREVVTCEGASPCPLRGGCGLRSALRVAREAFFASLDSVTVADVAAPPTRQLLLTIAARPA</sequence>
<gene>
    <name evidence="3" type="ORF">ACFQB0_08570</name>
</gene>
<keyword evidence="1" id="KW-0238">DNA-binding</keyword>
<dbReference type="EMBL" id="JBHSTP010000002">
    <property type="protein sequence ID" value="MFC6356159.1"/>
    <property type="molecule type" value="Genomic_DNA"/>
</dbReference>
<dbReference type="Pfam" id="PF02082">
    <property type="entry name" value="Rrf2"/>
    <property type="match status" value="1"/>
</dbReference>
<dbReference type="InterPro" id="IPR030489">
    <property type="entry name" value="TR_Rrf2-type_CS"/>
</dbReference>
<evidence type="ECO:0000256" key="2">
    <source>
        <dbReference type="ARBA" id="ARBA00034078"/>
    </source>
</evidence>
<dbReference type="PROSITE" id="PS01332">
    <property type="entry name" value="HTH_RRF2_1"/>
    <property type="match status" value="1"/>
</dbReference>
<dbReference type="InterPro" id="IPR000944">
    <property type="entry name" value="Tscrpt_reg_Rrf2"/>
</dbReference>
<comment type="caution">
    <text evidence="3">The sequence shown here is derived from an EMBL/GenBank/DDBJ whole genome shotgun (WGS) entry which is preliminary data.</text>
</comment>
<dbReference type="SUPFAM" id="SSF46785">
    <property type="entry name" value="Winged helix' DNA-binding domain"/>
    <property type="match status" value="1"/>
</dbReference>
<dbReference type="InterPro" id="IPR036388">
    <property type="entry name" value="WH-like_DNA-bd_sf"/>
</dbReference>
<proteinExistence type="predicted"/>
<evidence type="ECO:0000313" key="4">
    <source>
        <dbReference type="Proteomes" id="UP001596306"/>
    </source>
</evidence>
<accession>A0ABW1VE31</accession>
<dbReference type="NCBIfam" id="TIGR00738">
    <property type="entry name" value="rrf2_super"/>
    <property type="match status" value="1"/>
</dbReference>
<dbReference type="RefSeq" id="WP_386730197.1">
    <property type="nucleotide sequence ID" value="NZ_JBHSTP010000002.1"/>
</dbReference>
<organism evidence="3 4">
    <name type="scientific">Luethyella okanaganae</name>
    <dbReference type="NCBI Taxonomy" id="69372"/>
    <lineage>
        <taxon>Bacteria</taxon>
        <taxon>Bacillati</taxon>
        <taxon>Actinomycetota</taxon>
        <taxon>Actinomycetes</taxon>
        <taxon>Micrococcales</taxon>
        <taxon>Microbacteriaceae</taxon>
        <taxon>Luethyella</taxon>
    </lineage>
</organism>
<comment type="cofactor">
    <cofactor evidence="2">
        <name>[2Fe-2S] cluster</name>
        <dbReference type="ChEBI" id="CHEBI:190135"/>
    </cofactor>
</comment>
<reference evidence="4" key="1">
    <citation type="journal article" date="2019" name="Int. J. Syst. Evol. Microbiol.">
        <title>The Global Catalogue of Microorganisms (GCM) 10K type strain sequencing project: providing services to taxonomists for standard genome sequencing and annotation.</title>
        <authorList>
            <consortium name="The Broad Institute Genomics Platform"/>
            <consortium name="The Broad Institute Genome Sequencing Center for Infectious Disease"/>
            <person name="Wu L."/>
            <person name="Ma J."/>
        </authorList>
    </citation>
    <scope>NUCLEOTIDE SEQUENCE [LARGE SCALE GENOMIC DNA]</scope>
    <source>
        <strain evidence="4">CCUG 43304</strain>
    </source>
</reference>
<keyword evidence="4" id="KW-1185">Reference proteome</keyword>
<dbReference type="PANTHER" id="PTHR33221:SF4">
    <property type="entry name" value="HTH-TYPE TRANSCRIPTIONAL REPRESSOR NSRR"/>
    <property type="match status" value="1"/>
</dbReference>